<proteinExistence type="predicted"/>
<protein>
    <submittedName>
        <fullName evidence="1">Uncharacterized protein</fullName>
    </submittedName>
</protein>
<evidence type="ECO:0000313" key="2">
    <source>
        <dbReference type="Proteomes" id="UP000015105"/>
    </source>
</evidence>
<reference evidence="1" key="4">
    <citation type="submission" date="2019-03" db="UniProtKB">
        <authorList>
            <consortium name="EnsemblPlants"/>
        </authorList>
    </citation>
    <scope>IDENTIFICATION</scope>
</reference>
<accession>A0A453CWQ3</accession>
<organism evidence="1 2">
    <name type="scientific">Aegilops tauschii subsp. strangulata</name>
    <name type="common">Goatgrass</name>
    <dbReference type="NCBI Taxonomy" id="200361"/>
    <lineage>
        <taxon>Eukaryota</taxon>
        <taxon>Viridiplantae</taxon>
        <taxon>Streptophyta</taxon>
        <taxon>Embryophyta</taxon>
        <taxon>Tracheophyta</taxon>
        <taxon>Spermatophyta</taxon>
        <taxon>Magnoliopsida</taxon>
        <taxon>Liliopsida</taxon>
        <taxon>Poales</taxon>
        <taxon>Poaceae</taxon>
        <taxon>BOP clade</taxon>
        <taxon>Pooideae</taxon>
        <taxon>Triticodae</taxon>
        <taxon>Triticeae</taxon>
        <taxon>Triticinae</taxon>
        <taxon>Aegilops</taxon>
    </lineage>
</organism>
<name>A0A453CWQ3_AEGTS</name>
<dbReference type="Gramene" id="AET2Gv20994200.1">
    <property type="protein sequence ID" value="AET2Gv20994200.1"/>
    <property type="gene ID" value="AET2Gv20994200"/>
</dbReference>
<reference evidence="1" key="3">
    <citation type="journal article" date="2017" name="Nature">
        <title>Genome sequence of the progenitor of the wheat D genome Aegilops tauschii.</title>
        <authorList>
            <person name="Luo M.C."/>
            <person name="Gu Y.Q."/>
            <person name="Puiu D."/>
            <person name="Wang H."/>
            <person name="Twardziok S.O."/>
            <person name="Deal K.R."/>
            <person name="Huo N."/>
            <person name="Zhu T."/>
            <person name="Wang L."/>
            <person name="Wang Y."/>
            <person name="McGuire P.E."/>
            <person name="Liu S."/>
            <person name="Long H."/>
            <person name="Ramasamy R.K."/>
            <person name="Rodriguez J.C."/>
            <person name="Van S.L."/>
            <person name="Yuan L."/>
            <person name="Wang Z."/>
            <person name="Xia Z."/>
            <person name="Xiao L."/>
            <person name="Anderson O.D."/>
            <person name="Ouyang S."/>
            <person name="Liang Y."/>
            <person name="Zimin A.V."/>
            <person name="Pertea G."/>
            <person name="Qi P."/>
            <person name="Bennetzen J.L."/>
            <person name="Dai X."/>
            <person name="Dawson M.W."/>
            <person name="Muller H.G."/>
            <person name="Kugler K."/>
            <person name="Rivarola-Duarte L."/>
            <person name="Spannagl M."/>
            <person name="Mayer K.F.X."/>
            <person name="Lu F.H."/>
            <person name="Bevan M.W."/>
            <person name="Leroy P."/>
            <person name="Li P."/>
            <person name="You F.M."/>
            <person name="Sun Q."/>
            <person name="Liu Z."/>
            <person name="Lyons E."/>
            <person name="Wicker T."/>
            <person name="Salzberg S.L."/>
            <person name="Devos K.M."/>
            <person name="Dvorak J."/>
        </authorList>
    </citation>
    <scope>NUCLEOTIDE SEQUENCE [LARGE SCALE GENOMIC DNA]</scope>
    <source>
        <strain evidence="1">cv. AL8/78</strain>
    </source>
</reference>
<dbReference type="AlphaFoldDB" id="A0A453CWQ3"/>
<evidence type="ECO:0000313" key="1">
    <source>
        <dbReference type="EnsemblPlants" id="AET2Gv20994200.1"/>
    </source>
</evidence>
<reference evidence="2" key="2">
    <citation type="journal article" date="2017" name="Nat. Plants">
        <title>The Aegilops tauschii genome reveals multiple impacts of transposons.</title>
        <authorList>
            <person name="Zhao G."/>
            <person name="Zou C."/>
            <person name="Li K."/>
            <person name="Wang K."/>
            <person name="Li T."/>
            <person name="Gao L."/>
            <person name="Zhang X."/>
            <person name="Wang H."/>
            <person name="Yang Z."/>
            <person name="Liu X."/>
            <person name="Jiang W."/>
            <person name="Mao L."/>
            <person name="Kong X."/>
            <person name="Jiao Y."/>
            <person name="Jia J."/>
        </authorList>
    </citation>
    <scope>NUCLEOTIDE SEQUENCE [LARGE SCALE GENOMIC DNA]</scope>
    <source>
        <strain evidence="2">cv. AL8/78</strain>
    </source>
</reference>
<dbReference type="Proteomes" id="UP000015105">
    <property type="component" value="Chromosome 2D"/>
</dbReference>
<dbReference type="EnsemblPlants" id="AET2Gv20994200.1">
    <property type="protein sequence ID" value="AET2Gv20994200.1"/>
    <property type="gene ID" value="AET2Gv20994200"/>
</dbReference>
<reference evidence="2" key="1">
    <citation type="journal article" date="2014" name="Science">
        <title>Ancient hybridizations among the ancestral genomes of bread wheat.</title>
        <authorList>
            <consortium name="International Wheat Genome Sequencing Consortium,"/>
            <person name="Marcussen T."/>
            <person name="Sandve S.R."/>
            <person name="Heier L."/>
            <person name="Spannagl M."/>
            <person name="Pfeifer M."/>
            <person name="Jakobsen K.S."/>
            <person name="Wulff B.B."/>
            <person name="Steuernagel B."/>
            <person name="Mayer K.F."/>
            <person name="Olsen O.A."/>
        </authorList>
    </citation>
    <scope>NUCLEOTIDE SEQUENCE [LARGE SCALE GENOMIC DNA]</scope>
    <source>
        <strain evidence="2">cv. AL8/78</strain>
    </source>
</reference>
<keyword evidence="2" id="KW-1185">Reference proteome</keyword>
<sequence length="58" mass="6333">ANMAYFEAITHGRRRRNTIPLLWDGETLLQRPSDICAHVDGSIVLFSASPRGGLALAP</sequence>
<reference evidence="1" key="5">
    <citation type="journal article" date="2021" name="G3 (Bethesda)">
        <title>Aegilops tauschii genome assembly Aet v5.0 features greater sequence contiguity and improved annotation.</title>
        <authorList>
            <person name="Wang L."/>
            <person name="Zhu T."/>
            <person name="Rodriguez J.C."/>
            <person name="Deal K.R."/>
            <person name="Dubcovsky J."/>
            <person name="McGuire P.E."/>
            <person name="Lux T."/>
            <person name="Spannagl M."/>
            <person name="Mayer K.F.X."/>
            <person name="Baldrich P."/>
            <person name="Meyers B.C."/>
            <person name="Huo N."/>
            <person name="Gu Y.Q."/>
            <person name="Zhou H."/>
            <person name="Devos K.M."/>
            <person name="Bennetzen J.L."/>
            <person name="Unver T."/>
            <person name="Budak H."/>
            <person name="Gulick P.J."/>
            <person name="Galiba G."/>
            <person name="Kalapos B."/>
            <person name="Nelson D.R."/>
            <person name="Li P."/>
            <person name="You F.M."/>
            <person name="Luo M.C."/>
            <person name="Dvorak J."/>
        </authorList>
    </citation>
    <scope>NUCLEOTIDE SEQUENCE [LARGE SCALE GENOMIC DNA]</scope>
    <source>
        <strain evidence="1">cv. AL8/78</strain>
    </source>
</reference>